<comment type="subcellular location">
    <subcellularLocation>
        <location evidence="1 10">Endoplasmic reticulum membrane</location>
        <topology evidence="1 10">Multi-pass membrane protein</topology>
    </subcellularLocation>
</comment>
<evidence type="ECO:0000256" key="2">
    <source>
        <dbReference type="ARBA" id="ARBA00004922"/>
    </source>
</evidence>
<protein>
    <recommendedName>
        <fullName evidence="10">Mannosyltransferase</fullName>
        <ecNumber evidence="10">2.4.1.-</ecNumber>
    </recommendedName>
</protein>
<evidence type="ECO:0000256" key="7">
    <source>
        <dbReference type="ARBA" id="ARBA00022824"/>
    </source>
</evidence>
<evidence type="ECO:0000256" key="11">
    <source>
        <dbReference type="SAM" id="MobiDB-lite"/>
    </source>
</evidence>
<keyword evidence="14" id="KW-1185">Reference proteome</keyword>
<dbReference type="InParanoid" id="A0A448YJ30"/>
<evidence type="ECO:0000256" key="9">
    <source>
        <dbReference type="ARBA" id="ARBA00023136"/>
    </source>
</evidence>
<feature type="transmembrane region" description="Helical" evidence="10">
    <location>
        <begin position="448"/>
        <end position="469"/>
    </location>
</feature>
<name>A0A448YJ30_BRENA</name>
<dbReference type="GO" id="GO:0006487">
    <property type="term" value="P:protein N-linked glycosylation"/>
    <property type="evidence" value="ECO:0007669"/>
    <property type="project" value="TreeGrafter"/>
</dbReference>
<keyword evidence="4 10" id="KW-0328">Glycosyltransferase</keyword>
<proteinExistence type="inferred from homology"/>
<dbReference type="GO" id="GO:0000026">
    <property type="term" value="F:alpha-1,2-mannosyltransferase activity"/>
    <property type="evidence" value="ECO:0007669"/>
    <property type="project" value="TreeGrafter"/>
</dbReference>
<dbReference type="OrthoDB" id="497541at2759"/>
<dbReference type="PANTHER" id="PTHR22760:SF2">
    <property type="entry name" value="ALPHA-1,2-MANNOSYLTRANSFERASE ALG9"/>
    <property type="match status" value="1"/>
</dbReference>
<comment type="similarity">
    <text evidence="3 10">Belongs to the glycosyltransferase 22 family.</text>
</comment>
<evidence type="ECO:0000256" key="8">
    <source>
        <dbReference type="ARBA" id="ARBA00022989"/>
    </source>
</evidence>
<feature type="transmembrane region" description="Helical" evidence="10">
    <location>
        <begin position="385"/>
        <end position="405"/>
    </location>
</feature>
<feature type="compositionally biased region" description="Polar residues" evidence="11">
    <location>
        <begin position="196"/>
        <end position="219"/>
    </location>
</feature>
<reference evidence="13 14" key="1">
    <citation type="submission" date="2018-12" db="EMBL/GenBank/DDBJ databases">
        <authorList>
            <person name="Tiukova I."/>
            <person name="Dainat J."/>
        </authorList>
    </citation>
    <scope>NUCLEOTIDE SEQUENCE [LARGE SCALE GENOMIC DNA]</scope>
</reference>
<evidence type="ECO:0000313" key="13">
    <source>
        <dbReference type="EMBL" id="VEU20896.1"/>
    </source>
</evidence>
<feature type="transmembrane region" description="Helical" evidence="10">
    <location>
        <begin position="291"/>
        <end position="320"/>
    </location>
</feature>
<evidence type="ECO:0000256" key="12">
    <source>
        <dbReference type="SAM" id="SignalP"/>
    </source>
</evidence>
<dbReference type="AlphaFoldDB" id="A0A448YJ30"/>
<feature type="transmembrane region" description="Helical" evidence="10">
    <location>
        <begin position="150"/>
        <end position="171"/>
    </location>
</feature>
<keyword evidence="6 10" id="KW-0812">Transmembrane</keyword>
<feature type="transmembrane region" description="Helical" evidence="10">
    <location>
        <begin position="417"/>
        <end position="436"/>
    </location>
</feature>
<dbReference type="InterPro" id="IPR005599">
    <property type="entry name" value="GPI_mannosylTrfase"/>
</dbReference>
<dbReference type="EMBL" id="CAACVR010000008">
    <property type="protein sequence ID" value="VEU20896.1"/>
    <property type="molecule type" value="Genomic_DNA"/>
</dbReference>
<feature type="chain" id="PRO_5018998956" description="Mannosyltransferase" evidence="12">
    <location>
        <begin position="29"/>
        <end position="734"/>
    </location>
</feature>
<dbReference type="UniPathway" id="UPA00378"/>
<keyword evidence="9 10" id="KW-0472">Membrane</keyword>
<dbReference type="STRING" id="13370.A0A448YJ30"/>
<keyword evidence="7 10" id="KW-0256">Endoplasmic reticulum</keyword>
<dbReference type="Proteomes" id="UP000290900">
    <property type="component" value="Unassembled WGS sequence"/>
</dbReference>
<feature type="transmembrane region" description="Helical" evidence="10">
    <location>
        <begin position="353"/>
        <end position="373"/>
    </location>
</feature>
<keyword evidence="12" id="KW-0732">Signal</keyword>
<comment type="pathway">
    <text evidence="2">Protein modification; protein glycosylation.</text>
</comment>
<dbReference type="GO" id="GO:0005789">
    <property type="term" value="C:endoplasmic reticulum membrane"/>
    <property type="evidence" value="ECO:0007669"/>
    <property type="project" value="UniProtKB-SubCell"/>
</dbReference>
<keyword evidence="8 10" id="KW-1133">Transmembrane helix</keyword>
<accession>A0A448YJ30</accession>
<dbReference type="FunCoup" id="A0A448YJ30">
    <property type="interactions" value="953"/>
</dbReference>
<dbReference type="EC" id="2.4.1.-" evidence="10"/>
<evidence type="ECO:0000256" key="4">
    <source>
        <dbReference type="ARBA" id="ARBA00022676"/>
    </source>
</evidence>
<keyword evidence="5" id="KW-0808">Transferase</keyword>
<organism evidence="13 14">
    <name type="scientific">Brettanomyces naardenensis</name>
    <name type="common">Yeast</name>
    <dbReference type="NCBI Taxonomy" id="13370"/>
    <lineage>
        <taxon>Eukaryota</taxon>
        <taxon>Fungi</taxon>
        <taxon>Dikarya</taxon>
        <taxon>Ascomycota</taxon>
        <taxon>Saccharomycotina</taxon>
        <taxon>Pichiomycetes</taxon>
        <taxon>Pichiales</taxon>
        <taxon>Pichiaceae</taxon>
        <taxon>Brettanomyces</taxon>
    </lineage>
</organism>
<evidence type="ECO:0000256" key="5">
    <source>
        <dbReference type="ARBA" id="ARBA00022679"/>
    </source>
</evidence>
<dbReference type="PANTHER" id="PTHR22760">
    <property type="entry name" value="GLYCOSYLTRANSFERASE"/>
    <property type="match status" value="1"/>
</dbReference>
<sequence>MPSLDVSFFLTIALVAVRLYGAFNGILSDCDEVYNYWEPLNFLTRFFGKKTWEYQPEYAIRSWTYLLPYALLKYPLSWIQKSLEISGALSKGAIPAYTFFYLTRVALALSFTFAECCLADALTYISSELSSWFLLYQIISPGVFQASISLLPSSFALLFGMLSTASIVKYFRFDLFSHKIERDFISESKVIEDSTEPSIPDTNNEATPPSKASPSQGLSSPQMFLCAMYKGSLSRRDKFFALAVGSAAIGGLIGWPFALVLTAPFVVYVTISLLIVKKLPEPLAAINRRKWSIFIYFLAGLSCTYMVGWIGCLIDGLFYLKSTLVPLNIVLYNVLRTTKETGPSIFGVEPTGYYLLNLFLNFHVIFLMVLVDIPGIGSSDFKMGFWQGLAAYRAPLYIWFAIFFSQPHKEERFMYPVYHLITISAAVFTCKFIRIFGTPDKRRFFYHLARLAFFSVTVALGVLRIISVIQNYGAPLSAFKALAAQPPVHPDNSTILENVCIGREWYHYPSSFFLQSNQRLRYVENGFRGMLPGDFVEPSIHSLDGLRNSTYLDQEGFNNKNEYNPDFVYPNLDSCDYYIDINMPVDSESGEVSIFEKDGSSSNGNWQTIRCENMIDPDRSYGLAKLIYLPTTEIQYFKSFLANLLQNKNVVAIKGSPLYQKLTDRETYKLLLDSKPVKKLSEPETYKPLFENEQVQKLYTESMARVFEVDSKYQLAAKLPGKVFYHKFCVARRI</sequence>
<evidence type="ECO:0000313" key="14">
    <source>
        <dbReference type="Proteomes" id="UP000290900"/>
    </source>
</evidence>
<feature type="transmembrane region" description="Helical" evidence="10">
    <location>
        <begin position="239"/>
        <end position="255"/>
    </location>
</feature>
<evidence type="ECO:0000256" key="3">
    <source>
        <dbReference type="ARBA" id="ARBA00007063"/>
    </source>
</evidence>
<gene>
    <name evidence="13" type="ORF">BRENAR_LOCUS1631</name>
</gene>
<evidence type="ECO:0000256" key="6">
    <source>
        <dbReference type="ARBA" id="ARBA00022692"/>
    </source>
</evidence>
<feature type="signal peptide" evidence="12">
    <location>
        <begin position="1"/>
        <end position="28"/>
    </location>
</feature>
<evidence type="ECO:0000256" key="10">
    <source>
        <dbReference type="RuleBase" id="RU363075"/>
    </source>
</evidence>
<evidence type="ECO:0000256" key="1">
    <source>
        <dbReference type="ARBA" id="ARBA00004477"/>
    </source>
</evidence>
<dbReference type="Pfam" id="PF03901">
    <property type="entry name" value="Glyco_transf_22"/>
    <property type="match status" value="1"/>
</dbReference>
<feature type="region of interest" description="Disordered" evidence="11">
    <location>
        <begin position="191"/>
        <end position="219"/>
    </location>
</feature>
<feature type="transmembrane region" description="Helical" evidence="10">
    <location>
        <begin position="261"/>
        <end position="279"/>
    </location>
</feature>